<dbReference type="AlphaFoldDB" id="A0A9W8NFH0"/>
<feature type="signal peptide" evidence="1">
    <location>
        <begin position="1"/>
        <end position="16"/>
    </location>
</feature>
<dbReference type="EMBL" id="JANPWZ010000778">
    <property type="protein sequence ID" value="KAJ3572285.1"/>
    <property type="molecule type" value="Genomic_DNA"/>
</dbReference>
<evidence type="ECO:0000313" key="2">
    <source>
        <dbReference type="EMBL" id="KAJ3572285.1"/>
    </source>
</evidence>
<proteinExistence type="predicted"/>
<organism evidence="2 3">
    <name type="scientific">Xylaria arbuscula</name>
    <dbReference type="NCBI Taxonomy" id="114810"/>
    <lineage>
        <taxon>Eukaryota</taxon>
        <taxon>Fungi</taxon>
        <taxon>Dikarya</taxon>
        <taxon>Ascomycota</taxon>
        <taxon>Pezizomycotina</taxon>
        <taxon>Sordariomycetes</taxon>
        <taxon>Xylariomycetidae</taxon>
        <taxon>Xylariales</taxon>
        <taxon>Xylariaceae</taxon>
        <taxon>Xylaria</taxon>
    </lineage>
</organism>
<keyword evidence="3" id="KW-1185">Reference proteome</keyword>
<comment type="caution">
    <text evidence="2">The sequence shown here is derived from an EMBL/GenBank/DDBJ whole genome shotgun (WGS) entry which is preliminary data.</text>
</comment>
<sequence>MKNLISWIAAATFASAATPPSAFILKDLVAGGAKACRDVANLGVSVKPEAVTYTMHDFATSYPDDQPGSGWNDTTICVFMHHITDVPVGWRFRVDNVTYSGKAKFSGGAWVEHLQTTYYMYLTYGTKPGVPINEQVYATRVNDFGLYKVDNTTLGDAKDGSFSVVADNSQSPDVTPWSPCFAPDVNYDTKFQIGHQTHLYLGEQEGAKNPTGTVDKDWSEKMTMVWEECDPAVDTYGKWGVPANQ</sequence>
<keyword evidence="1" id="KW-0732">Signal</keyword>
<dbReference type="Pfam" id="PF14273">
    <property type="entry name" value="DUF4360"/>
    <property type="match status" value="1"/>
</dbReference>
<reference evidence="2" key="1">
    <citation type="submission" date="2022-07" db="EMBL/GenBank/DDBJ databases">
        <title>Genome Sequence of Xylaria arbuscula.</title>
        <authorList>
            <person name="Buettner E."/>
        </authorList>
    </citation>
    <scope>NUCLEOTIDE SEQUENCE</scope>
    <source>
        <strain evidence="2">VT107</strain>
    </source>
</reference>
<evidence type="ECO:0000313" key="3">
    <source>
        <dbReference type="Proteomes" id="UP001148614"/>
    </source>
</evidence>
<protein>
    <submittedName>
        <fullName evidence="2">Uncharacterized protein</fullName>
    </submittedName>
</protein>
<feature type="chain" id="PRO_5040979943" evidence="1">
    <location>
        <begin position="17"/>
        <end position="245"/>
    </location>
</feature>
<gene>
    <name evidence="2" type="ORF">NPX13_g5097</name>
</gene>
<dbReference type="Proteomes" id="UP001148614">
    <property type="component" value="Unassembled WGS sequence"/>
</dbReference>
<name>A0A9W8NFH0_9PEZI</name>
<evidence type="ECO:0000256" key="1">
    <source>
        <dbReference type="SAM" id="SignalP"/>
    </source>
</evidence>
<dbReference type="InterPro" id="IPR025649">
    <property type="entry name" value="DUF4360"/>
</dbReference>
<accession>A0A9W8NFH0</accession>